<name>K0TA83_THAOC</name>
<evidence type="ECO:0000313" key="3">
    <source>
        <dbReference type="Proteomes" id="UP000266841"/>
    </source>
</evidence>
<comment type="caution">
    <text evidence="2">The sequence shown here is derived from an EMBL/GenBank/DDBJ whole genome shotgun (WGS) entry which is preliminary data.</text>
</comment>
<protein>
    <submittedName>
        <fullName evidence="2">Uncharacterized protein</fullName>
    </submittedName>
</protein>
<accession>K0TA83</accession>
<evidence type="ECO:0000256" key="1">
    <source>
        <dbReference type="SAM" id="MobiDB-lite"/>
    </source>
</evidence>
<sequence>GGGVLDWGEVQHPKGGEVEALERPLEEPDVLPHGEGASYEQPPGCLLQLIPEGLGDVSEAVGGARVVIRVMPPRPDVEALLEVGSSMRVQCLGRELAEADVRLWVVLAEPRLLAVAEREEALHHVENSPHVLLVDAEVRQVEESVLSERPVDTPGREALSGGRVVPRDAAAAIPDERREADSRGAPETDEAAGGGRSTTARGN</sequence>
<feature type="compositionally biased region" description="Basic and acidic residues" evidence="1">
    <location>
        <begin position="174"/>
        <end position="186"/>
    </location>
</feature>
<dbReference type="Proteomes" id="UP000266841">
    <property type="component" value="Unassembled WGS sequence"/>
</dbReference>
<feature type="region of interest" description="Disordered" evidence="1">
    <location>
        <begin position="145"/>
        <end position="203"/>
    </location>
</feature>
<dbReference type="AlphaFoldDB" id="K0TA83"/>
<feature type="compositionally biased region" description="Basic and acidic residues" evidence="1">
    <location>
        <begin position="9"/>
        <end position="24"/>
    </location>
</feature>
<gene>
    <name evidence="2" type="ORF">THAOC_08350</name>
</gene>
<organism evidence="2 3">
    <name type="scientific">Thalassiosira oceanica</name>
    <name type="common">Marine diatom</name>
    <dbReference type="NCBI Taxonomy" id="159749"/>
    <lineage>
        <taxon>Eukaryota</taxon>
        <taxon>Sar</taxon>
        <taxon>Stramenopiles</taxon>
        <taxon>Ochrophyta</taxon>
        <taxon>Bacillariophyta</taxon>
        <taxon>Coscinodiscophyceae</taxon>
        <taxon>Thalassiosirophycidae</taxon>
        <taxon>Thalassiosirales</taxon>
        <taxon>Thalassiosiraceae</taxon>
        <taxon>Thalassiosira</taxon>
    </lineage>
</organism>
<proteinExistence type="predicted"/>
<reference evidence="2 3" key="1">
    <citation type="journal article" date="2012" name="Genome Biol.">
        <title>Genome and low-iron response of an oceanic diatom adapted to chronic iron limitation.</title>
        <authorList>
            <person name="Lommer M."/>
            <person name="Specht M."/>
            <person name="Roy A.S."/>
            <person name="Kraemer L."/>
            <person name="Andreson R."/>
            <person name="Gutowska M.A."/>
            <person name="Wolf J."/>
            <person name="Bergner S.V."/>
            <person name="Schilhabel M.B."/>
            <person name="Klostermeier U.C."/>
            <person name="Beiko R.G."/>
            <person name="Rosenstiel P."/>
            <person name="Hippler M."/>
            <person name="Laroche J."/>
        </authorList>
    </citation>
    <scope>NUCLEOTIDE SEQUENCE [LARGE SCALE GENOMIC DNA]</scope>
    <source>
        <strain evidence="2 3">CCMP1005</strain>
    </source>
</reference>
<keyword evidence="3" id="KW-1185">Reference proteome</keyword>
<evidence type="ECO:0000313" key="2">
    <source>
        <dbReference type="EMBL" id="EJK70301.1"/>
    </source>
</evidence>
<feature type="non-terminal residue" evidence="2">
    <location>
        <position position="1"/>
    </location>
</feature>
<dbReference type="EMBL" id="AGNL01008732">
    <property type="protein sequence ID" value="EJK70301.1"/>
    <property type="molecule type" value="Genomic_DNA"/>
</dbReference>
<feature type="region of interest" description="Disordered" evidence="1">
    <location>
        <begin position="1"/>
        <end position="24"/>
    </location>
</feature>